<dbReference type="Proteomes" id="UP001489719">
    <property type="component" value="Unassembled WGS sequence"/>
</dbReference>
<gene>
    <name evidence="1" type="ORF">V1517DRAFT_281223</name>
</gene>
<keyword evidence="2" id="KW-1185">Reference proteome</keyword>
<comment type="caution">
    <text evidence="1">The sequence shown here is derived from an EMBL/GenBank/DDBJ whole genome shotgun (WGS) entry which is preliminary data.</text>
</comment>
<dbReference type="EMBL" id="MU970163">
    <property type="protein sequence ID" value="KAK9319773.1"/>
    <property type="molecule type" value="Genomic_DNA"/>
</dbReference>
<evidence type="ECO:0000313" key="1">
    <source>
        <dbReference type="EMBL" id="KAK9319773.1"/>
    </source>
</evidence>
<accession>A0ACC3TF79</accession>
<organism evidence="1 2">
    <name type="scientific">Lipomyces orientalis</name>
    <dbReference type="NCBI Taxonomy" id="1233043"/>
    <lineage>
        <taxon>Eukaryota</taxon>
        <taxon>Fungi</taxon>
        <taxon>Dikarya</taxon>
        <taxon>Ascomycota</taxon>
        <taxon>Saccharomycotina</taxon>
        <taxon>Lipomycetes</taxon>
        <taxon>Lipomycetales</taxon>
        <taxon>Lipomycetaceae</taxon>
        <taxon>Lipomyces</taxon>
    </lineage>
</organism>
<reference evidence="2" key="1">
    <citation type="journal article" date="2024" name="Front. Bioeng. Biotechnol.">
        <title>Genome-scale model development and genomic sequencing of the oleaginous clade Lipomyces.</title>
        <authorList>
            <person name="Czajka J.J."/>
            <person name="Han Y."/>
            <person name="Kim J."/>
            <person name="Mondo S.J."/>
            <person name="Hofstad B.A."/>
            <person name="Robles A."/>
            <person name="Haridas S."/>
            <person name="Riley R."/>
            <person name="LaButti K."/>
            <person name="Pangilinan J."/>
            <person name="Andreopoulos W."/>
            <person name="Lipzen A."/>
            <person name="Yan J."/>
            <person name="Wang M."/>
            <person name="Ng V."/>
            <person name="Grigoriev I.V."/>
            <person name="Spatafora J.W."/>
            <person name="Magnuson J.K."/>
            <person name="Baker S.E."/>
            <person name="Pomraning K.R."/>
        </authorList>
    </citation>
    <scope>NUCLEOTIDE SEQUENCE [LARGE SCALE GENOMIC DNA]</scope>
    <source>
        <strain evidence="2">CBS 10300</strain>
    </source>
</reference>
<proteinExistence type="predicted"/>
<name>A0ACC3TF79_9ASCO</name>
<evidence type="ECO:0000313" key="2">
    <source>
        <dbReference type="Proteomes" id="UP001489719"/>
    </source>
</evidence>
<sequence>MVRFLNVYTITLFVALSGLLFGFDISSMSGIIGTVQYQNFYGNPLGVLQGAITSAMAAGSFVGSISASVLGDKVSRKIAIQGATILWCIGAVLQSSSNGVAMLIAGRLIAGLCIGLTSSLVPIYQSEIAPRKIRGRVVSFQQFAITAGVLIQYLIQYGCSFLESEAAFRLPWAIQTLPAIILFIGLFWFPYSPRWLAKKNRWEEVLQVLAFLRTPNSNINDPLVLAEYKEIEDQIHVELEEVSSSFRALYSPKLRKRVFLALAIQMWGQLTGINVAMYYIAYLLKAAGFGDVRVASLIQYIIGMLMTIPSILWTDHFGRRPALLIGSIAMTLWLSLIGGLLMQYGQPNPISNQPYTWLVMNRPAVSRAILAFIYLDVAFFNLCWGPLIWIYPPEIVPLRVRATSVSLAVASNWAINFALALAVPPMFRSISWRMFFIFASFNFAAFIHVLIAAPETMQRTLEEMDEVFEHGAPLWRSIRYKPATNKLDLLAHDIELSMSRSTRSAPTEISDDECLDRCSSGYC</sequence>
<protein>
    <submittedName>
        <fullName evidence="1">General substrate transporter</fullName>
    </submittedName>
</protein>